<dbReference type="Pfam" id="PF02452">
    <property type="entry name" value="PemK_toxin"/>
    <property type="match status" value="1"/>
</dbReference>
<keyword evidence="2" id="KW-1133">Transmembrane helix</keyword>
<feature type="transmembrane region" description="Helical" evidence="2">
    <location>
        <begin position="57"/>
        <end position="76"/>
    </location>
</feature>
<reference evidence="3" key="2">
    <citation type="journal article" date="2023" name="Int. J. Syst. Evol. Microbiol.">
        <title>Streptomyces marispadix sp. nov., isolated from marine beach sediment of the Northern Coast of Portugal.</title>
        <authorList>
            <person name="dos Santos J.D.N."/>
            <person name="Vitorino I.R."/>
            <person name="Kallscheuer N."/>
            <person name="Srivastava A."/>
            <person name="Krautwurst S."/>
            <person name="Marz M."/>
            <person name="Jogler C."/>
            <person name="Lobo Da Cunha A."/>
            <person name="Catita J."/>
            <person name="Goncalves H."/>
            <person name="Gonzalez I."/>
            <person name="Reyes F."/>
            <person name="Lage O.M."/>
        </authorList>
    </citation>
    <scope>NUCLEOTIDE SEQUENCE</scope>
    <source>
        <strain evidence="3">M600PL45_2</strain>
    </source>
</reference>
<dbReference type="InterPro" id="IPR003477">
    <property type="entry name" value="PemK-like"/>
</dbReference>
<protein>
    <submittedName>
        <fullName evidence="3">Collagen-like protein</fullName>
    </submittedName>
</protein>
<evidence type="ECO:0000313" key="4">
    <source>
        <dbReference type="Proteomes" id="UP001166784"/>
    </source>
</evidence>
<dbReference type="EMBL" id="JAKWJU010000002">
    <property type="protein sequence ID" value="MCH6164038.1"/>
    <property type="molecule type" value="Genomic_DNA"/>
</dbReference>
<keyword evidence="2" id="KW-0812">Transmembrane</keyword>
<comment type="caution">
    <text evidence="3">The sequence shown here is derived from an EMBL/GenBank/DDBJ whole genome shotgun (WGS) entry which is preliminary data.</text>
</comment>
<organism evidence="3 4">
    <name type="scientific">Streptomyces marispadix</name>
    <dbReference type="NCBI Taxonomy" id="2922868"/>
    <lineage>
        <taxon>Bacteria</taxon>
        <taxon>Bacillati</taxon>
        <taxon>Actinomycetota</taxon>
        <taxon>Actinomycetes</taxon>
        <taxon>Kitasatosporales</taxon>
        <taxon>Streptomycetaceae</taxon>
        <taxon>Streptomyces</taxon>
    </lineage>
</organism>
<evidence type="ECO:0000313" key="3">
    <source>
        <dbReference type="EMBL" id="MCH6164038.1"/>
    </source>
</evidence>
<feature type="region of interest" description="Disordered" evidence="1">
    <location>
        <begin position="135"/>
        <end position="212"/>
    </location>
</feature>
<keyword evidence="4" id="KW-1185">Reference proteome</keyword>
<dbReference type="SUPFAM" id="SSF50118">
    <property type="entry name" value="Cell growth inhibitor/plasmid maintenance toxic component"/>
    <property type="match status" value="1"/>
</dbReference>
<gene>
    <name evidence="3" type="ORF">MMA15_27630</name>
</gene>
<feature type="transmembrane region" description="Helical" evidence="2">
    <location>
        <begin position="12"/>
        <end position="37"/>
    </location>
</feature>
<proteinExistence type="predicted"/>
<dbReference type="RefSeq" id="WP_241062882.1">
    <property type="nucleotide sequence ID" value="NZ_JAKWJU010000002.1"/>
</dbReference>
<dbReference type="Proteomes" id="UP001166784">
    <property type="component" value="Unassembled WGS sequence"/>
</dbReference>
<feature type="transmembrane region" description="Helical" evidence="2">
    <location>
        <begin position="88"/>
        <end position="106"/>
    </location>
</feature>
<evidence type="ECO:0000256" key="2">
    <source>
        <dbReference type="SAM" id="Phobius"/>
    </source>
</evidence>
<sequence length="312" mass="33515">MKGLLRDRRRAYTALVVGLVVSYVPLAALTAMVLYAFGVREGFEDTKSMRLSELPTVVAFLVVAGLVARVRAFVGAEGPVTGPRTRAQVALMAAECLGVAFLAVVAGDGLIDASLVGAGVSSLITGLRVTGWVRTLPPPPAPDPPRRTSTPAPGRSGRPGSVRPRGRPGPAGPRGRPGSAGPRGRFTSPRPVRRESEAPPSKLFDGRTPPAPGDIWFAEVPFDEGTGSKDRPCLVVRTLGSHAEVLKITSVDKSSHRNYARISTTSWGAAGEHDSWLELSPTRKVSYWEFRRFVARCDPRVWREVKEHGGPW</sequence>
<name>A0ABS9T6E8_9ACTN</name>
<accession>A0ABS9T6E8</accession>
<keyword evidence="2" id="KW-0472">Membrane</keyword>
<feature type="compositionally biased region" description="Low complexity" evidence="1">
    <location>
        <begin position="147"/>
        <end position="163"/>
    </location>
</feature>
<reference evidence="3" key="1">
    <citation type="submission" date="2022-03" db="EMBL/GenBank/DDBJ databases">
        <authorList>
            <person name="Santos J.D.N."/>
            <person name="Kallscheuer N."/>
            <person name="Jogler C."/>
            <person name="Lage O.M."/>
        </authorList>
    </citation>
    <scope>NUCLEOTIDE SEQUENCE</scope>
    <source>
        <strain evidence="3">M600PL45_2</strain>
    </source>
</reference>
<evidence type="ECO:0000256" key="1">
    <source>
        <dbReference type="SAM" id="MobiDB-lite"/>
    </source>
</evidence>
<feature type="compositionally biased region" description="Low complexity" evidence="1">
    <location>
        <begin position="173"/>
        <end position="185"/>
    </location>
</feature>